<comment type="caution">
    <text evidence="2">The sequence shown here is derived from an EMBL/GenBank/DDBJ whole genome shotgun (WGS) entry which is preliminary data.</text>
</comment>
<dbReference type="PANTHER" id="PTHR10857">
    <property type="entry name" value="COPINE"/>
    <property type="match status" value="1"/>
</dbReference>
<dbReference type="EMBL" id="CAMPGE010000656">
    <property type="protein sequence ID" value="CAI2359408.1"/>
    <property type="molecule type" value="Genomic_DNA"/>
</dbReference>
<proteinExistence type="predicted"/>
<dbReference type="GO" id="GO:0005544">
    <property type="term" value="F:calcium-dependent phospholipid binding"/>
    <property type="evidence" value="ECO:0007669"/>
    <property type="project" value="InterPro"/>
</dbReference>
<evidence type="ECO:0000313" key="3">
    <source>
        <dbReference type="Proteomes" id="UP001295684"/>
    </source>
</evidence>
<dbReference type="GO" id="GO:0071277">
    <property type="term" value="P:cellular response to calcium ion"/>
    <property type="evidence" value="ECO:0007669"/>
    <property type="project" value="TreeGrafter"/>
</dbReference>
<protein>
    <recommendedName>
        <fullName evidence="1">Copine C-terminal domain-containing protein</fullName>
    </recommendedName>
</protein>
<name>A0AAD1U525_EUPCR</name>
<gene>
    <name evidence="2" type="ORF">ECRASSUSDP1_LOCUS699</name>
</gene>
<accession>A0AAD1U525</accession>
<dbReference type="InterPro" id="IPR010734">
    <property type="entry name" value="Copine_C"/>
</dbReference>
<reference evidence="2" key="1">
    <citation type="submission" date="2023-07" db="EMBL/GenBank/DDBJ databases">
        <authorList>
            <consortium name="AG Swart"/>
            <person name="Singh M."/>
            <person name="Singh A."/>
            <person name="Seah K."/>
            <person name="Emmerich C."/>
        </authorList>
    </citation>
    <scope>NUCLEOTIDE SEQUENCE</scope>
    <source>
        <strain evidence="2">DP1</strain>
    </source>
</reference>
<sequence length="676" mass="77920">MGGISSVNNKNGSTMVKSAPQDTLELKARFQIDLSFIQRIKKCKIYYEVKYGNQVKEWSETSQHAFKKSEEAFVFKYDISQRNQQIQLKVGIDSTGETNSNQTKYDPSFYDTNLYCVNANFSVLDCLLLKGGFQKAQSVGTNIKSCQFTSNQRKEIVKASLTENKTRAEEKFVFKIAGTFKCNESIYVSCYNYVKQQRNQLFTTKLSDKSHDSKKKCVFYFEPIQLFSAQFDGPFEDQDVCFEFISVKDVNNHEVCETVLGSASLNLAPILQLDEGSLLQLKIFNDREESIGKIHFGSPKVRPIYSFLDYKINLNINFIPIIALDFSLSNVIDAQKGNNVVNDYIPVINHIRHVYKNISNFCLGFGFGAKTCSGQVRASDIFSLSGNMFDPTIDYNKVLKCFKEVESQVEKSFPVKFAPILEHATSYAKHESGNNQNRNYYCLHYITPGVIDDAHETAEILQEIYDLPMTMNIIKLHNPSYGDTNDANVILEEFEANKEEGKRNPLHVIDYQSYKESNRFEDFEKKLIMNLPEHVGQYYESHQSFCQESEKSLENTRLVQSMPVKAFSDEFNNMNPEDSDDELEENKGGLVKLPKKKRQRFKSETVDIIPINQKRLSYSQKQEEYFIASFPVDCKITRSKLEDFVHRGIIMDESPEYVEYLYRKERMQYNTSIINS</sequence>
<dbReference type="PANTHER" id="PTHR10857:SF106">
    <property type="entry name" value="C2 DOMAIN-CONTAINING PROTEIN"/>
    <property type="match status" value="1"/>
</dbReference>
<evidence type="ECO:0000259" key="1">
    <source>
        <dbReference type="Pfam" id="PF07002"/>
    </source>
</evidence>
<dbReference type="Proteomes" id="UP001295684">
    <property type="component" value="Unassembled WGS sequence"/>
</dbReference>
<dbReference type="AlphaFoldDB" id="A0AAD1U525"/>
<dbReference type="Pfam" id="PF07002">
    <property type="entry name" value="Copine"/>
    <property type="match status" value="1"/>
</dbReference>
<dbReference type="GO" id="GO:0005886">
    <property type="term" value="C:plasma membrane"/>
    <property type="evidence" value="ECO:0007669"/>
    <property type="project" value="TreeGrafter"/>
</dbReference>
<feature type="domain" description="Copine C-terminal" evidence="1">
    <location>
        <begin position="342"/>
        <end position="542"/>
    </location>
</feature>
<organism evidence="2 3">
    <name type="scientific">Euplotes crassus</name>
    <dbReference type="NCBI Taxonomy" id="5936"/>
    <lineage>
        <taxon>Eukaryota</taxon>
        <taxon>Sar</taxon>
        <taxon>Alveolata</taxon>
        <taxon>Ciliophora</taxon>
        <taxon>Intramacronucleata</taxon>
        <taxon>Spirotrichea</taxon>
        <taxon>Hypotrichia</taxon>
        <taxon>Euplotida</taxon>
        <taxon>Euplotidae</taxon>
        <taxon>Moneuplotes</taxon>
    </lineage>
</organism>
<evidence type="ECO:0000313" key="2">
    <source>
        <dbReference type="EMBL" id="CAI2359408.1"/>
    </source>
</evidence>
<dbReference type="InterPro" id="IPR045052">
    <property type="entry name" value="Copine"/>
</dbReference>
<keyword evidence="3" id="KW-1185">Reference proteome</keyword>